<sequence length="127" mass="14647">MDNALKFIVISLFLLLFTLNTCHSRYYTRKPIKCFVCTNCHDDNQEIVDECGGCKTTIKNERMNKTCVSTCNIVRRNVGTYCCSKDKCNSMSVGYMMYLMNTGQGTYYHLRNHFLRLESAVNSFVFG</sequence>
<organism evidence="2">
    <name type="scientific">Schistosoma japonicum</name>
    <name type="common">Blood fluke</name>
    <dbReference type="NCBI Taxonomy" id="6182"/>
    <lineage>
        <taxon>Eukaryota</taxon>
        <taxon>Metazoa</taxon>
        <taxon>Spiralia</taxon>
        <taxon>Lophotrochozoa</taxon>
        <taxon>Platyhelminthes</taxon>
        <taxon>Trematoda</taxon>
        <taxon>Digenea</taxon>
        <taxon>Strigeidida</taxon>
        <taxon>Schistosomatoidea</taxon>
        <taxon>Schistosomatidae</taxon>
        <taxon>Schistosoma</taxon>
    </lineage>
</organism>
<keyword evidence="1" id="KW-0732">Signal</keyword>
<proteinExistence type="evidence at transcript level"/>
<dbReference type="InterPro" id="IPR045860">
    <property type="entry name" value="Snake_toxin-like_sf"/>
</dbReference>
<protein>
    <submittedName>
        <fullName evidence="2">Uncharacterized protein</fullName>
    </submittedName>
</protein>
<reference evidence="2" key="1">
    <citation type="journal article" date="2009" name="Nature">
        <title>The Schistosoma japonicum genome reveals features of host-parasite interplay.</title>
        <authorList>
            <person name="Liu F."/>
            <person name="Zhou Y."/>
            <person name="Wang Z.Q."/>
            <person name="Lu G."/>
            <person name="Zheng H."/>
            <person name="Brindley P.J."/>
            <person name="McManus D.P."/>
            <person name="Blair D."/>
            <person name="Zhang Q.H."/>
            <person name="Zhong Y."/>
            <person name="Wang S."/>
            <person name="Han Z.G."/>
            <person name="Chen Z."/>
        </authorList>
    </citation>
    <scope>NUCLEOTIDE SEQUENCE</scope>
    <source>
        <strain evidence="2">Anhui</strain>
    </source>
</reference>
<dbReference type="AlphaFoldDB" id="C1L8D9"/>
<dbReference type="SUPFAM" id="SSF57302">
    <property type="entry name" value="Snake toxin-like"/>
    <property type="match status" value="1"/>
</dbReference>
<feature type="chain" id="PRO_5002909882" evidence="1">
    <location>
        <begin position="25"/>
        <end position="127"/>
    </location>
</feature>
<dbReference type="EMBL" id="FN315235">
    <property type="protein sequence ID" value="CAX70967.1"/>
    <property type="molecule type" value="mRNA"/>
</dbReference>
<name>C1L8D9_SCHJA</name>
<accession>C1L8D9</accession>
<reference evidence="2" key="2">
    <citation type="submission" date="2009-03" db="EMBL/GenBank/DDBJ databases">
        <authorList>
            <person name="Gang L."/>
        </authorList>
    </citation>
    <scope>NUCLEOTIDE SEQUENCE</scope>
    <source>
        <strain evidence="2">Anhui</strain>
    </source>
</reference>
<evidence type="ECO:0000256" key="1">
    <source>
        <dbReference type="SAM" id="SignalP"/>
    </source>
</evidence>
<feature type="signal peptide" evidence="1">
    <location>
        <begin position="1"/>
        <end position="24"/>
    </location>
</feature>
<evidence type="ECO:0000313" key="2">
    <source>
        <dbReference type="EMBL" id="CAX70967.1"/>
    </source>
</evidence>